<dbReference type="RefSeq" id="WP_123769321.1">
    <property type="nucleotide sequence ID" value="NZ_RKQN01000001.1"/>
</dbReference>
<accession>A0A3N4VRG1</accession>
<reference evidence="4 5" key="1">
    <citation type="submission" date="2018-11" db="EMBL/GenBank/DDBJ databases">
        <title>Genomic Encyclopedia of Type Strains, Phase IV (KMG-IV): sequencing the most valuable type-strain genomes for metagenomic binning, comparative biology and taxonomic classification.</title>
        <authorList>
            <person name="Goeker M."/>
        </authorList>
    </citation>
    <scope>NUCLEOTIDE SEQUENCE [LARGE SCALE GENOMIC DNA]</scope>
    <source>
        <strain evidence="4 5">DSM 25623</strain>
    </source>
</reference>
<feature type="domain" description="RNA polymerase sigma factor 70 region 4 type 2" evidence="3">
    <location>
        <begin position="105"/>
        <end position="157"/>
    </location>
</feature>
<evidence type="ECO:0000313" key="5">
    <source>
        <dbReference type="Proteomes" id="UP000269708"/>
    </source>
</evidence>
<dbReference type="SUPFAM" id="SSF88659">
    <property type="entry name" value="Sigma3 and sigma4 domains of RNA polymerase sigma factors"/>
    <property type="match status" value="1"/>
</dbReference>
<dbReference type="Pfam" id="PF08281">
    <property type="entry name" value="Sigma70_r4_2"/>
    <property type="match status" value="1"/>
</dbReference>
<organism evidence="4 5">
    <name type="scientific">Vulcaniibacterium tengchongense</name>
    <dbReference type="NCBI Taxonomy" id="1273429"/>
    <lineage>
        <taxon>Bacteria</taxon>
        <taxon>Pseudomonadati</taxon>
        <taxon>Pseudomonadota</taxon>
        <taxon>Gammaproteobacteria</taxon>
        <taxon>Lysobacterales</taxon>
        <taxon>Lysobacteraceae</taxon>
        <taxon>Vulcaniibacterium</taxon>
    </lineage>
</organism>
<dbReference type="InterPro" id="IPR032710">
    <property type="entry name" value="NTF2-like_dom_sf"/>
</dbReference>
<dbReference type="Gene3D" id="1.10.10.10">
    <property type="entry name" value="Winged helix-like DNA-binding domain superfamily/Winged helix DNA-binding domain"/>
    <property type="match status" value="1"/>
</dbReference>
<dbReference type="NCBIfam" id="TIGR02957">
    <property type="entry name" value="SigX4"/>
    <property type="match status" value="1"/>
</dbReference>
<dbReference type="NCBIfam" id="NF007214">
    <property type="entry name" value="PRK09636.1"/>
    <property type="match status" value="1"/>
</dbReference>
<dbReference type="InterPro" id="IPR013325">
    <property type="entry name" value="RNA_pol_sigma_r2"/>
</dbReference>
<evidence type="ECO:0000313" key="4">
    <source>
        <dbReference type="EMBL" id="RPE81801.1"/>
    </source>
</evidence>
<dbReference type="Gene3D" id="1.10.1740.10">
    <property type="match status" value="1"/>
</dbReference>
<protein>
    <submittedName>
        <fullName evidence="4">RNA polymerase sigma-70 factor (ECF subfamily)</fullName>
    </submittedName>
</protein>
<dbReference type="NCBIfam" id="TIGR02937">
    <property type="entry name" value="sigma70-ECF"/>
    <property type="match status" value="1"/>
</dbReference>
<sequence>MTTDPLFETHRPRLFALAYRLLGSRSDAEDVVQDAWLRWRQADPAEIRDPEAWLVTAATRLGIDRLRRVRHERETYTGPWLPEPLEVDEAPGPERGAEIAQQVSLAFLALLERLGPEERAAFLLKEAFDYDYAQIAELLGHSEANCRQMVHRARLRLQAERPRFAVEPDRHRRLLERFMHAARAGDRDAIAALLADNARLVSDGGGKAVAARRPLFGAERIARLYWAVARRPGPKAEWRLGRVNGEPAILRWLDGRLHSITTVTIEDDRIVEVLSVMNPDKLRGLA</sequence>
<dbReference type="Pfam" id="PF04542">
    <property type="entry name" value="Sigma70_r2"/>
    <property type="match status" value="1"/>
</dbReference>
<name>A0A3N4VRG1_9GAMM</name>
<dbReference type="Gene3D" id="3.10.450.50">
    <property type="match status" value="1"/>
</dbReference>
<dbReference type="InterPro" id="IPR036388">
    <property type="entry name" value="WH-like_DNA-bd_sf"/>
</dbReference>
<dbReference type="GO" id="GO:0006352">
    <property type="term" value="P:DNA-templated transcription initiation"/>
    <property type="evidence" value="ECO:0007669"/>
    <property type="project" value="InterPro"/>
</dbReference>
<dbReference type="PANTHER" id="PTHR30173:SF36">
    <property type="entry name" value="ECF RNA POLYMERASE SIGMA FACTOR SIGJ"/>
    <property type="match status" value="1"/>
</dbReference>
<dbReference type="InterPro" id="IPR013249">
    <property type="entry name" value="RNA_pol_sigma70_r4_t2"/>
</dbReference>
<keyword evidence="5" id="KW-1185">Reference proteome</keyword>
<dbReference type="InterPro" id="IPR007627">
    <property type="entry name" value="RNA_pol_sigma70_r2"/>
</dbReference>
<dbReference type="GO" id="GO:0003677">
    <property type="term" value="F:DNA binding"/>
    <property type="evidence" value="ECO:0007669"/>
    <property type="project" value="InterPro"/>
</dbReference>
<evidence type="ECO:0000256" key="1">
    <source>
        <dbReference type="ARBA" id="ARBA00011344"/>
    </source>
</evidence>
<dbReference type="PANTHER" id="PTHR30173">
    <property type="entry name" value="SIGMA 19 FACTOR"/>
    <property type="match status" value="1"/>
</dbReference>
<proteinExistence type="predicted"/>
<dbReference type="InterPro" id="IPR013324">
    <property type="entry name" value="RNA_pol_sigma_r3/r4-like"/>
</dbReference>
<dbReference type="InterPro" id="IPR014303">
    <property type="entry name" value="RNA_pol_sigma-70_ECF"/>
</dbReference>
<dbReference type="Proteomes" id="UP000269708">
    <property type="component" value="Unassembled WGS sequence"/>
</dbReference>
<dbReference type="SUPFAM" id="SSF88946">
    <property type="entry name" value="Sigma2 domain of RNA polymerase sigma factors"/>
    <property type="match status" value="1"/>
</dbReference>
<evidence type="ECO:0000259" key="2">
    <source>
        <dbReference type="Pfam" id="PF04542"/>
    </source>
</evidence>
<dbReference type="OrthoDB" id="3211555at2"/>
<comment type="caution">
    <text evidence="4">The sequence shown here is derived from an EMBL/GenBank/DDBJ whole genome shotgun (WGS) entry which is preliminary data.</text>
</comment>
<dbReference type="GO" id="GO:0016987">
    <property type="term" value="F:sigma factor activity"/>
    <property type="evidence" value="ECO:0007669"/>
    <property type="project" value="InterPro"/>
</dbReference>
<dbReference type="AlphaFoldDB" id="A0A3N4VRG1"/>
<dbReference type="InterPro" id="IPR014284">
    <property type="entry name" value="RNA_pol_sigma-70_dom"/>
</dbReference>
<gene>
    <name evidence="4" type="ORF">EDC50_1003</name>
</gene>
<comment type="subunit">
    <text evidence="1">Interacts transiently with the RNA polymerase catalytic core formed by RpoA, RpoB, RpoC and RpoZ (2 alpha, 1 beta, 1 beta' and 1 omega subunit) to form the RNA polymerase holoenzyme that can initiate transcription.</text>
</comment>
<dbReference type="SUPFAM" id="SSF54427">
    <property type="entry name" value="NTF2-like"/>
    <property type="match status" value="1"/>
</dbReference>
<dbReference type="EMBL" id="RKQN01000001">
    <property type="protein sequence ID" value="RPE81801.1"/>
    <property type="molecule type" value="Genomic_DNA"/>
</dbReference>
<feature type="domain" description="RNA polymerase sigma-70 region 2" evidence="2">
    <location>
        <begin position="6"/>
        <end position="70"/>
    </location>
</feature>
<dbReference type="InterPro" id="IPR052704">
    <property type="entry name" value="ECF_Sigma-70_Domain"/>
</dbReference>
<evidence type="ECO:0000259" key="3">
    <source>
        <dbReference type="Pfam" id="PF08281"/>
    </source>
</evidence>